<feature type="domain" description="Glycosyltransferase 2-like" evidence="2">
    <location>
        <begin position="34"/>
        <end position="164"/>
    </location>
</feature>
<dbReference type="Pfam" id="PF00534">
    <property type="entry name" value="Glycos_transf_1"/>
    <property type="match status" value="1"/>
</dbReference>
<evidence type="ECO:0000313" key="4">
    <source>
        <dbReference type="Proteomes" id="UP000315647"/>
    </source>
</evidence>
<dbReference type="Proteomes" id="UP000315647">
    <property type="component" value="Chromosome"/>
</dbReference>
<dbReference type="AlphaFoldDB" id="A0A517QBG7"/>
<dbReference type="InterPro" id="IPR050834">
    <property type="entry name" value="Glycosyltransf_2"/>
</dbReference>
<feature type="domain" description="Glycosyl transferase family 1" evidence="1">
    <location>
        <begin position="858"/>
        <end position="1019"/>
    </location>
</feature>
<dbReference type="GO" id="GO:0016757">
    <property type="term" value="F:glycosyltransferase activity"/>
    <property type="evidence" value="ECO:0007669"/>
    <property type="project" value="InterPro"/>
</dbReference>
<evidence type="ECO:0000259" key="2">
    <source>
        <dbReference type="Pfam" id="PF00535"/>
    </source>
</evidence>
<sequence length="1048" mass="120502">MERIPVCATECSPAKTIRLFSPGSETKVYPLDLSVIIPTYNRADRLSKLLESWLEVDAFTQLKYELIFSDDGSDDETLEILHSFQKMLPIRILKNEHAGPAEARNSGIAAASGHRVLFLGDDIYPAADLLDIHVSLGKRLGDHVAILGKVDWHPEQEHNHLIRHITEIGHEQFSYSVLPENHFTDYRHFYTCNVSVSNAMLSTETTMFDRRFYKANFEDIELAYRLSANGMKIYYAPAAYAHHYHEYDVERFSGRQETAGEMAQIFVDLHPEIDELLQLSEIEVQYNRYLKRYGIQEQPQTQLEQVLSCCKQYETDLKVNPGDLGKEKLLSLLYRQLFKFKFAAGVLSKAEEYHKCTVDHFLYDRCFGYEFYNQLCSLQIENLSDDGKLTLPGLLQYYARLLKFKMVPSHLGKASELISNSLQEDVKNWAIRPDLKQMAKQKAKEYLRQYAVLRQLRQKARGLSMLRFKRKVAMEKPTESDIPRIAILSEDFISPSLIQDYQRELGKAVVFVRKTDLGFEYHSQGEMAVTPEISTIDFSYVLQVEDESEIPQIFHLKNVLVSLGCYWDEYLLLSHSYQPEPTVGVKSLPAQLFLKRNLYLSKEKETVRQGRVLRLLPAPNGVQEYQLHDLLADDSTERGFLNRNLIFEPGQVPVKSVETLKVDFLNAPKDKPVVFVFPVFMAVGGAERNIIAVMNELQDQYHFVVVTMEKHSQRQGSLHHQVEEFTSDIFDLAEIASPDDFLKVLQALKQQYNPELLLITNGSPWLLSNTKQIRKLFAEIPIIDHQVYDQQAGWIEHYTDPGIQSFDHFVAINKKIQSVMEHDKGISQERIRQIYHALDTERIRKFYQSRFDADAVCQKHGLPADRDKFIFLARLSSQKRPLEFLKMLKSLQDMGRREFFIMVGDGELKQDVDDFIRTAGLKNLIRIPFVNNPLELIAVSKGMIFTSAFEGLPVAMLEALSLGVPTFSTDVGDVRPVLEEYSAGMTIPVDCTTQDYVKYFNQFLVEREQYAANLEEGKKQIVDRFSAECIASQYGGLFRESMQLKKGA</sequence>
<dbReference type="Gene3D" id="3.90.550.10">
    <property type="entry name" value="Spore Coat Polysaccharide Biosynthesis Protein SpsA, Chain A"/>
    <property type="match status" value="1"/>
</dbReference>
<dbReference type="InterPro" id="IPR029044">
    <property type="entry name" value="Nucleotide-diphossugar_trans"/>
</dbReference>
<dbReference type="SUPFAM" id="SSF53448">
    <property type="entry name" value="Nucleotide-diphospho-sugar transferases"/>
    <property type="match status" value="1"/>
</dbReference>
<organism evidence="3 4">
    <name type="scientific">Gimesia panareensis</name>
    <dbReference type="NCBI Taxonomy" id="2527978"/>
    <lineage>
        <taxon>Bacteria</taxon>
        <taxon>Pseudomonadati</taxon>
        <taxon>Planctomycetota</taxon>
        <taxon>Planctomycetia</taxon>
        <taxon>Planctomycetales</taxon>
        <taxon>Planctomycetaceae</taxon>
        <taxon>Gimesia</taxon>
    </lineage>
</organism>
<dbReference type="PANTHER" id="PTHR43685:SF3">
    <property type="entry name" value="SLR2126 PROTEIN"/>
    <property type="match status" value="1"/>
</dbReference>
<dbReference type="InterPro" id="IPR001173">
    <property type="entry name" value="Glyco_trans_2-like"/>
</dbReference>
<keyword evidence="4" id="KW-1185">Reference proteome</keyword>
<evidence type="ECO:0000313" key="3">
    <source>
        <dbReference type="EMBL" id="QDT28983.1"/>
    </source>
</evidence>
<dbReference type="EMBL" id="CP037421">
    <property type="protein sequence ID" value="QDT28983.1"/>
    <property type="molecule type" value="Genomic_DNA"/>
</dbReference>
<name>A0A517QBG7_9PLAN</name>
<evidence type="ECO:0000259" key="1">
    <source>
        <dbReference type="Pfam" id="PF00534"/>
    </source>
</evidence>
<accession>A0A517QBG7</accession>
<dbReference type="CDD" id="cd00761">
    <property type="entry name" value="Glyco_tranf_GTA_type"/>
    <property type="match status" value="1"/>
</dbReference>
<proteinExistence type="predicted"/>
<dbReference type="Gene3D" id="3.40.50.2000">
    <property type="entry name" value="Glycogen Phosphorylase B"/>
    <property type="match status" value="2"/>
</dbReference>
<reference evidence="3 4" key="1">
    <citation type="submission" date="2019-03" db="EMBL/GenBank/DDBJ databases">
        <title>Deep-cultivation of Planctomycetes and their phenomic and genomic characterization uncovers novel biology.</title>
        <authorList>
            <person name="Wiegand S."/>
            <person name="Jogler M."/>
            <person name="Boedeker C."/>
            <person name="Pinto D."/>
            <person name="Vollmers J."/>
            <person name="Rivas-Marin E."/>
            <person name="Kohn T."/>
            <person name="Peeters S.H."/>
            <person name="Heuer A."/>
            <person name="Rast P."/>
            <person name="Oberbeckmann S."/>
            <person name="Bunk B."/>
            <person name="Jeske O."/>
            <person name="Meyerdierks A."/>
            <person name="Storesund J.E."/>
            <person name="Kallscheuer N."/>
            <person name="Luecker S."/>
            <person name="Lage O.M."/>
            <person name="Pohl T."/>
            <person name="Merkel B.J."/>
            <person name="Hornburger P."/>
            <person name="Mueller R.-W."/>
            <person name="Bruemmer F."/>
            <person name="Labrenz M."/>
            <person name="Spormann A.M."/>
            <person name="Op den Camp H."/>
            <person name="Overmann J."/>
            <person name="Amann R."/>
            <person name="Jetten M.S.M."/>
            <person name="Mascher T."/>
            <person name="Medema M.H."/>
            <person name="Devos D.P."/>
            <person name="Kaster A.-K."/>
            <person name="Ovreas L."/>
            <person name="Rohde M."/>
            <person name="Galperin M.Y."/>
            <person name="Jogler C."/>
        </authorList>
    </citation>
    <scope>NUCLEOTIDE SEQUENCE [LARGE SCALE GENOMIC DNA]</scope>
    <source>
        <strain evidence="3 4">Enr10</strain>
    </source>
</reference>
<protein>
    <submittedName>
        <fullName evidence="3">Chondroitin synthase</fullName>
    </submittedName>
</protein>
<dbReference type="Pfam" id="PF00535">
    <property type="entry name" value="Glycos_transf_2"/>
    <property type="match status" value="1"/>
</dbReference>
<dbReference type="SUPFAM" id="SSF53756">
    <property type="entry name" value="UDP-Glycosyltransferase/glycogen phosphorylase"/>
    <property type="match status" value="1"/>
</dbReference>
<dbReference type="InterPro" id="IPR001296">
    <property type="entry name" value="Glyco_trans_1"/>
</dbReference>
<dbReference type="PANTHER" id="PTHR43685">
    <property type="entry name" value="GLYCOSYLTRANSFERASE"/>
    <property type="match status" value="1"/>
</dbReference>
<gene>
    <name evidence="3" type="primary">kfoC_2</name>
    <name evidence="3" type="ORF">Enr10x_43310</name>
</gene>